<dbReference type="RefSeq" id="WP_104364505.1">
    <property type="nucleotide sequence ID" value="NZ_PSZD01000026.1"/>
</dbReference>
<accession>A0A2S5ZXZ8</accession>
<comment type="caution">
    <text evidence="3">The sequence shown here is derived from an EMBL/GenBank/DDBJ whole genome shotgun (WGS) entry which is preliminary data.</text>
</comment>
<dbReference type="EMBL" id="PSZD01000026">
    <property type="protein sequence ID" value="PPJ23046.1"/>
    <property type="molecule type" value="Genomic_DNA"/>
</dbReference>
<keyword evidence="4" id="KW-1185">Reference proteome</keyword>
<evidence type="ECO:0000256" key="1">
    <source>
        <dbReference type="ARBA" id="ARBA00022857"/>
    </source>
</evidence>
<dbReference type="PANTHER" id="PTHR42748:SF3">
    <property type="entry name" value="BLL4366 PROTEIN"/>
    <property type="match status" value="1"/>
</dbReference>
<protein>
    <submittedName>
        <fullName evidence="3">LysR family transcriptional regulator</fullName>
    </submittedName>
</protein>
<dbReference type="Pfam" id="PF13460">
    <property type="entry name" value="NAD_binding_10"/>
    <property type="match status" value="1"/>
</dbReference>
<dbReference type="InterPro" id="IPR051164">
    <property type="entry name" value="NmrA-like_oxidored"/>
</dbReference>
<dbReference type="SUPFAM" id="SSF51735">
    <property type="entry name" value="NAD(P)-binding Rossmann-fold domains"/>
    <property type="match status" value="1"/>
</dbReference>
<evidence type="ECO:0000313" key="3">
    <source>
        <dbReference type="EMBL" id="PPJ23046.1"/>
    </source>
</evidence>
<dbReference type="PANTHER" id="PTHR42748">
    <property type="entry name" value="NITROGEN METABOLITE REPRESSION PROTEIN NMRA FAMILY MEMBER"/>
    <property type="match status" value="1"/>
</dbReference>
<dbReference type="Gene3D" id="3.40.50.720">
    <property type="entry name" value="NAD(P)-binding Rossmann-like Domain"/>
    <property type="match status" value="1"/>
</dbReference>
<gene>
    <name evidence="3" type="ORF">C5F51_29780</name>
</gene>
<evidence type="ECO:0000259" key="2">
    <source>
        <dbReference type="Pfam" id="PF13460"/>
    </source>
</evidence>
<sequence length="244" mass="25457">MKVSVIGTGLIGSQVIQRLTAAGHEASGHARSTGLDLLTGQGLDDALSGAEVVVNVTNSPTFDDASIDFFRTTVTNLLAAAEAAGVGHLVTLSIVGVDRVPALAYYRAKTLQENLVEAGPIPYSIVRATQFMEFVAPTMDATTDGDAVRLPATPIQPISSAEVAAEVAEVAAGAPLRGIRNIAGPDVFALDELGRITLEATGDHRHVVTDNTAGLFAAVEGDELTAPPDAHLASTHYRDWLRTH</sequence>
<feature type="domain" description="NAD(P)-binding" evidence="2">
    <location>
        <begin position="25"/>
        <end position="170"/>
    </location>
</feature>
<dbReference type="InterPro" id="IPR036291">
    <property type="entry name" value="NAD(P)-bd_dom_sf"/>
</dbReference>
<keyword evidence="1" id="KW-0521">NADP</keyword>
<proteinExistence type="predicted"/>
<dbReference type="AlphaFoldDB" id="A0A2S5ZXZ8"/>
<evidence type="ECO:0000313" key="4">
    <source>
        <dbReference type="Proteomes" id="UP000238356"/>
    </source>
</evidence>
<organism evidence="3 4">
    <name type="scientific">Nocardia nova</name>
    <dbReference type="NCBI Taxonomy" id="37330"/>
    <lineage>
        <taxon>Bacteria</taxon>
        <taxon>Bacillati</taxon>
        <taxon>Actinomycetota</taxon>
        <taxon>Actinomycetes</taxon>
        <taxon>Mycobacteriales</taxon>
        <taxon>Nocardiaceae</taxon>
        <taxon>Nocardia</taxon>
    </lineage>
</organism>
<dbReference type="Proteomes" id="UP000238356">
    <property type="component" value="Unassembled WGS sequence"/>
</dbReference>
<reference evidence="3 4" key="1">
    <citation type="submission" date="2018-02" db="EMBL/GenBank/DDBJ databases">
        <title>8 Nocardia nova and 1 Nocardia cyriacigeorgica strain used for evolution to TMP-SMX.</title>
        <authorList>
            <person name="Mehta H."/>
            <person name="Weng J."/>
            <person name="Shamoo Y."/>
        </authorList>
    </citation>
    <scope>NUCLEOTIDE SEQUENCE [LARGE SCALE GENOMIC DNA]</scope>
    <source>
        <strain evidence="3 4">BAA2227</strain>
    </source>
</reference>
<name>A0A2S5ZXZ8_9NOCA</name>
<dbReference type="InterPro" id="IPR016040">
    <property type="entry name" value="NAD(P)-bd_dom"/>
</dbReference>